<feature type="transmembrane region" description="Helical" evidence="1">
    <location>
        <begin position="45"/>
        <end position="67"/>
    </location>
</feature>
<organism evidence="2 3">
    <name type="scientific">Panicum virgatum</name>
    <name type="common">Blackwell switchgrass</name>
    <dbReference type="NCBI Taxonomy" id="38727"/>
    <lineage>
        <taxon>Eukaryota</taxon>
        <taxon>Viridiplantae</taxon>
        <taxon>Streptophyta</taxon>
        <taxon>Embryophyta</taxon>
        <taxon>Tracheophyta</taxon>
        <taxon>Spermatophyta</taxon>
        <taxon>Magnoliopsida</taxon>
        <taxon>Liliopsida</taxon>
        <taxon>Poales</taxon>
        <taxon>Poaceae</taxon>
        <taxon>PACMAD clade</taxon>
        <taxon>Panicoideae</taxon>
        <taxon>Panicodae</taxon>
        <taxon>Paniceae</taxon>
        <taxon>Panicinae</taxon>
        <taxon>Panicum</taxon>
        <taxon>Panicum sect. Hiantes</taxon>
    </lineage>
</organism>
<dbReference type="Proteomes" id="UP000823388">
    <property type="component" value="Chromosome 4N"/>
</dbReference>
<reference evidence="2" key="1">
    <citation type="submission" date="2020-05" db="EMBL/GenBank/DDBJ databases">
        <title>WGS assembly of Panicum virgatum.</title>
        <authorList>
            <person name="Lovell J.T."/>
            <person name="Jenkins J."/>
            <person name="Shu S."/>
            <person name="Juenger T.E."/>
            <person name="Schmutz J."/>
        </authorList>
    </citation>
    <scope>NUCLEOTIDE SEQUENCE</scope>
    <source>
        <strain evidence="2">AP13</strain>
    </source>
</reference>
<proteinExistence type="predicted"/>
<keyword evidence="1" id="KW-0472">Membrane</keyword>
<sequence length="100" mass="11602">MAEEHRKRSAPAGERRKTRRVWFCNLTPVVLWFQLMGILGADCSWVRFGAFLQSTMVFIFYFLFFILEKGVGGTLNRPASPNFCVLIQTCGRFYSGIRKR</sequence>
<evidence type="ECO:0000256" key="1">
    <source>
        <dbReference type="SAM" id="Phobius"/>
    </source>
</evidence>
<protein>
    <submittedName>
        <fullName evidence="2">Uncharacterized protein</fullName>
    </submittedName>
</protein>
<gene>
    <name evidence="2" type="ORF">PVAP13_4NG158362</name>
</gene>
<evidence type="ECO:0000313" key="2">
    <source>
        <dbReference type="EMBL" id="KAG2605877.1"/>
    </source>
</evidence>
<dbReference type="AlphaFoldDB" id="A0A8T0T6H1"/>
<evidence type="ECO:0000313" key="3">
    <source>
        <dbReference type="Proteomes" id="UP000823388"/>
    </source>
</evidence>
<accession>A0A8T0T6H1</accession>
<dbReference type="EMBL" id="CM029044">
    <property type="protein sequence ID" value="KAG2605877.1"/>
    <property type="molecule type" value="Genomic_DNA"/>
</dbReference>
<name>A0A8T0T6H1_PANVG</name>
<keyword evidence="1" id="KW-1133">Transmembrane helix</keyword>
<keyword evidence="1" id="KW-0812">Transmembrane</keyword>
<feature type="transmembrane region" description="Helical" evidence="1">
    <location>
        <begin position="21"/>
        <end position="39"/>
    </location>
</feature>
<keyword evidence="3" id="KW-1185">Reference proteome</keyword>
<comment type="caution">
    <text evidence="2">The sequence shown here is derived from an EMBL/GenBank/DDBJ whole genome shotgun (WGS) entry which is preliminary data.</text>
</comment>